<dbReference type="GO" id="GO:0046983">
    <property type="term" value="F:protein dimerization activity"/>
    <property type="evidence" value="ECO:0007669"/>
    <property type="project" value="InterPro"/>
</dbReference>
<evidence type="ECO:0000313" key="7">
    <source>
        <dbReference type="Proteomes" id="UP000469734"/>
    </source>
</evidence>
<evidence type="ECO:0000256" key="4">
    <source>
        <dbReference type="SAM" id="SignalP"/>
    </source>
</evidence>
<dbReference type="SUPFAM" id="SSF55874">
    <property type="entry name" value="ATPase domain of HSP90 chaperone/DNA topoisomerase II/histidine kinase"/>
    <property type="match status" value="1"/>
</dbReference>
<evidence type="ECO:0000256" key="3">
    <source>
        <dbReference type="ARBA" id="ARBA00023012"/>
    </source>
</evidence>
<evidence type="ECO:0000259" key="5">
    <source>
        <dbReference type="SMART" id="SM00387"/>
    </source>
</evidence>
<dbReference type="GO" id="GO:0016020">
    <property type="term" value="C:membrane"/>
    <property type="evidence" value="ECO:0007669"/>
    <property type="project" value="InterPro"/>
</dbReference>
<dbReference type="Pfam" id="PF07730">
    <property type="entry name" value="HisKA_3"/>
    <property type="match status" value="1"/>
</dbReference>
<dbReference type="Pfam" id="PF07495">
    <property type="entry name" value="Y_Y_Y"/>
    <property type="match status" value="1"/>
</dbReference>
<dbReference type="InterPro" id="IPR011110">
    <property type="entry name" value="Reg_prop"/>
</dbReference>
<dbReference type="InterPro" id="IPR015943">
    <property type="entry name" value="WD40/YVTN_repeat-like_dom_sf"/>
</dbReference>
<dbReference type="Gene3D" id="2.60.40.10">
    <property type="entry name" value="Immunoglobulins"/>
    <property type="match status" value="1"/>
</dbReference>
<dbReference type="InterPro" id="IPR011712">
    <property type="entry name" value="Sig_transdc_His_kin_sub3_dim/P"/>
</dbReference>
<dbReference type="RefSeq" id="WP_161051203.1">
    <property type="nucleotide sequence ID" value="NZ_WWCR01000021.1"/>
</dbReference>
<dbReference type="AlphaFoldDB" id="A0A7X4H3I6"/>
<keyword evidence="1" id="KW-0808">Transferase</keyword>
<gene>
    <name evidence="6" type="ORF">GTP56_18515</name>
</gene>
<name>A0A7X4H3I6_9BURK</name>
<dbReference type="Pfam" id="PF07494">
    <property type="entry name" value="Reg_prop"/>
    <property type="match status" value="1"/>
</dbReference>
<reference evidence="6 7" key="1">
    <citation type="submission" date="2019-12" db="EMBL/GenBank/DDBJ databases">
        <title>Novel species isolated from a subtropical stream in China.</title>
        <authorList>
            <person name="Lu H."/>
        </authorList>
    </citation>
    <scope>NUCLEOTIDE SEQUENCE [LARGE SCALE GENOMIC DNA]</scope>
    <source>
        <strain evidence="6 7">FT134W</strain>
    </source>
</reference>
<feature type="signal peptide" evidence="4">
    <location>
        <begin position="1"/>
        <end position="23"/>
    </location>
</feature>
<keyword evidence="3" id="KW-0902">Two-component regulatory system</keyword>
<dbReference type="Gene3D" id="1.20.5.1930">
    <property type="match status" value="1"/>
</dbReference>
<dbReference type="GO" id="GO:0000155">
    <property type="term" value="F:phosphorelay sensor kinase activity"/>
    <property type="evidence" value="ECO:0007669"/>
    <property type="project" value="InterPro"/>
</dbReference>
<organism evidence="6 7">
    <name type="scientific">Duganella margarita</name>
    <dbReference type="NCBI Taxonomy" id="2692170"/>
    <lineage>
        <taxon>Bacteria</taxon>
        <taxon>Pseudomonadati</taxon>
        <taxon>Pseudomonadota</taxon>
        <taxon>Betaproteobacteria</taxon>
        <taxon>Burkholderiales</taxon>
        <taxon>Oxalobacteraceae</taxon>
        <taxon>Telluria group</taxon>
        <taxon>Duganella</taxon>
    </lineage>
</organism>
<dbReference type="Pfam" id="PF02518">
    <property type="entry name" value="HATPase_c"/>
    <property type="match status" value="1"/>
</dbReference>
<dbReference type="PANTHER" id="PTHR24421">
    <property type="entry name" value="NITRATE/NITRITE SENSOR PROTEIN NARX-RELATED"/>
    <property type="match status" value="1"/>
</dbReference>
<dbReference type="Proteomes" id="UP000469734">
    <property type="component" value="Unassembled WGS sequence"/>
</dbReference>
<dbReference type="CDD" id="cd16917">
    <property type="entry name" value="HATPase_UhpB-NarQ-NarX-like"/>
    <property type="match status" value="1"/>
</dbReference>
<evidence type="ECO:0000256" key="2">
    <source>
        <dbReference type="ARBA" id="ARBA00022777"/>
    </source>
</evidence>
<dbReference type="InterPro" id="IPR011123">
    <property type="entry name" value="Y_Y_Y"/>
</dbReference>
<protein>
    <recommendedName>
        <fullName evidence="5">Histidine kinase/HSP90-like ATPase domain-containing protein</fullName>
    </recommendedName>
</protein>
<feature type="chain" id="PRO_5030562008" description="Histidine kinase/HSP90-like ATPase domain-containing protein" evidence="4">
    <location>
        <begin position="24"/>
        <end position="996"/>
    </location>
</feature>
<dbReference type="Gene3D" id="2.130.10.10">
    <property type="entry name" value="YVTN repeat-like/Quinoprotein amine dehydrogenase"/>
    <property type="match status" value="3"/>
</dbReference>
<evidence type="ECO:0000256" key="1">
    <source>
        <dbReference type="ARBA" id="ARBA00022679"/>
    </source>
</evidence>
<keyword evidence="2" id="KW-0418">Kinase</keyword>
<dbReference type="SUPFAM" id="SSF63829">
    <property type="entry name" value="Calcium-dependent phosphotriesterase"/>
    <property type="match status" value="2"/>
</dbReference>
<accession>A0A7X4H3I6</accession>
<dbReference type="InterPro" id="IPR003594">
    <property type="entry name" value="HATPase_dom"/>
</dbReference>
<dbReference type="SMART" id="SM00387">
    <property type="entry name" value="HATPase_c"/>
    <property type="match status" value="1"/>
</dbReference>
<dbReference type="EMBL" id="WWCR01000021">
    <property type="protein sequence ID" value="MYM74180.1"/>
    <property type="molecule type" value="Genomic_DNA"/>
</dbReference>
<dbReference type="InterPro" id="IPR013783">
    <property type="entry name" value="Ig-like_fold"/>
</dbReference>
<sequence length="996" mass="107961">MKTILAVAVTAWLALGGLRPAGAVPVPGRPPALIDMQHTAWTARDGAPPNIQDIEQTDDGWLWLGTGDGLYRFDGAQFELYQPRSGSLFSSGILAMGRLADGRLWMSFTGGGLALLQGDVSTTYDKADGLPRAAVYKVVQEANGRLWVATSSGIAQLQPGARRWTDANAALGLPAKFLALDLMQDRRGTFWLLSPAGLFSRPPGAPVFAKVAEQHVAGRLAETPDGRVWASQPGGHGMQLVYAPPDVKAAVPDMSMADTIKFMFDHAGNLWSAAHEGVRQVTFEGGKPVVREFTAQQGLTGTSVSALHQDHEGNIWIATPEGLDQFRSRRVQELQLAPMLTFGAPLLAGSHGDVWIDQYYYSALGAAPLHYGPGAGDATLVMTLYRDPRGQVWSGARDGLWQVNGKQRVHIPPPADLGKRRFIAILDMVMDADGGLWVSFAGSGVFRLKDGAWAALGGLSELDKAVVVSMAADTAGRLWFATVDNVVFKLEGSKVTKLGAKEGLKLGEIDAIMPYRNGVLVGGLPGLMWFDGKVFRSLKGANEARFSGVKGVLVAPDGRVWINSSQGLQAIDAKEMDQAMQQPDYAVRVVQFNFNDGVRGISANESSTPRLTRLSTGELLFATSSGVYRLDPQRYPTNPSPPPVHITGIWSDKAAQPLRPAQPQVHLPPSPESVRIDYTALSLTLPQRVQFRYLLEGVDTQWQEAGNRRSAYYTTLAPGSYRFRVLAANEDGVWNTEGASVLLVVPPTLVQTAWFKLLCVAVVALLAWGVHRLRLRQALRRMQRSFDVRAAERERIARTLHDTYLQGVQSLILRFNSIKAALPQNDAVRQHIDAALDAADAVVEEGRDQLLELRVHAVCQGELAPALEAACGAACQQQGVAFALDEQGPRRALKAEVKDELFAIAREAVANAVRHSGSDQVRVQLVHDSAGVMLQVRDQGKGFDDHVLPVAQRARHWGLTGMRERATRIGATLTIDSKPGAGTVVEVALRARVAYR</sequence>
<dbReference type="PANTHER" id="PTHR24421:SF62">
    <property type="entry name" value="SENSORY TRANSDUCTION HISTIDINE KINASE"/>
    <property type="match status" value="1"/>
</dbReference>
<dbReference type="InterPro" id="IPR050482">
    <property type="entry name" value="Sensor_HK_TwoCompSys"/>
</dbReference>
<evidence type="ECO:0000313" key="6">
    <source>
        <dbReference type="EMBL" id="MYM74180.1"/>
    </source>
</evidence>
<comment type="caution">
    <text evidence="6">The sequence shown here is derived from an EMBL/GenBank/DDBJ whole genome shotgun (WGS) entry which is preliminary data.</text>
</comment>
<proteinExistence type="predicted"/>
<keyword evidence="4" id="KW-0732">Signal</keyword>
<dbReference type="Gene3D" id="3.30.565.10">
    <property type="entry name" value="Histidine kinase-like ATPase, C-terminal domain"/>
    <property type="match status" value="1"/>
</dbReference>
<feature type="domain" description="Histidine kinase/HSP90-like ATPase" evidence="5">
    <location>
        <begin position="896"/>
        <end position="993"/>
    </location>
</feature>
<dbReference type="InterPro" id="IPR036890">
    <property type="entry name" value="HATPase_C_sf"/>
</dbReference>